<comment type="caution">
    <text evidence="1">The sequence shown here is derived from an EMBL/GenBank/DDBJ whole genome shotgun (WGS) entry which is preliminary data.</text>
</comment>
<evidence type="ECO:0000313" key="1">
    <source>
        <dbReference type="EMBL" id="KAF6378987.1"/>
    </source>
</evidence>
<gene>
    <name evidence="1" type="ORF">mMyoMyo1_009857</name>
</gene>
<dbReference type="EMBL" id="JABWUV010000002">
    <property type="protein sequence ID" value="KAF6378987.1"/>
    <property type="molecule type" value="Genomic_DNA"/>
</dbReference>
<sequence>MMMVTVYQASHVLDTLFFKYIFIDLKEEGIGREKEKKNISDESESLIGCLLHTGHWRSSLQPGLRPDLELKHGLLVHRSVLSHCLASRAHVVETLDLSLCFVLLKRQVLFFITICRKKVSFPWRHNNC</sequence>
<evidence type="ECO:0000313" key="2">
    <source>
        <dbReference type="Proteomes" id="UP000527355"/>
    </source>
</evidence>
<dbReference type="Proteomes" id="UP000527355">
    <property type="component" value="Unassembled WGS sequence"/>
</dbReference>
<dbReference type="AlphaFoldDB" id="A0A7J7ZXE7"/>
<reference evidence="1 2" key="1">
    <citation type="journal article" date="2020" name="Nature">
        <title>Six reference-quality genomes reveal evolution of bat adaptations.</title>
        <authorList>
            <person name="Jebb D."/>
            <person name="Huang Z."/>
            <person name="Pippel M."/>
            <person name="Hughes G.M."/>
            <person name="Lavrichenko K."/>
            <person name="Devanna P."/>
            <person name="Winkler S."/>
            <person name="Jermiin L.S."/>
            <person name="Skirmuntt E.C."/>
            <person name="Katzourakis A."/>
            <person name="Burkitt-Gray L."/>
            <person name="Ray D.A."/>
            <person name="Sullivan K.A.M."/>
            <person name="Roscito J.G."/>
            <person name="Kirilenko B.M."/>
            <person name="Davalos L.M."/>
            <person name="Corthals A.P."/>
            <person name="Power M.L."/>
            <person name="Jones G."/>
            <person name="Ransome R.D."/>
            <person name="Dechmann D.K.N."/>
            <person name="Locatelli A.G."/>
            <person name="Puechmaille S.J."/>
            <person name="Fedrigo O."/>
            <person name="Jarvis E.D."/>
            <person name="Hiller M."/>
            <person name="Vernes S.C."/>
            <person name="Myers E.W."/>
            <person name="Teeling E.C."/>
        </authorList>
    </citation>
    <scope>NUCLEOTIDE SEQUENCE [LARGE SCALE GENOMIC DNA]</scope>
    <source>
        <strain evidence="1">MMyoMyo1</strain>
        <tissue evidence="1">Flight muscle</tissue>
    </source>
</reference>
<name>A0A7J7ZXE7_MYOMY</name>
<accession>A0A7J7ZXE7</accession>
<keyword evidence="2" id="KW-1185">Reference proteome</keyword>
<organism evidence="1 2">
    <name type="scientific">Myotis myotis</name>
    <name type="common">Greater mouse-eared bat</name>
    <name type="synonym">Vespertilio myotis</name>
    <dbReference type="NCBI Taxonomy" id="51298"/>
    <lineage>
        <taxon>Eukaryota</taxon>
        <taxon>Metazoa</taxon>
        <taxon>Chordata</taxon>
        <taxon>Craniata</taxon>
        <taxon>Vertebrata</taxon>
        <taxon>Euteleostomi</taxon>
        <taxon>Mammalia</taxon>
        <taxon>Eutheria</taxon>
        <taxon>Laurasiatheria</taxon>
        <taxon>Chiroptera</taxon>
        <taxon>Yangochiroptera</taxon>
        <taxon>Vespertilionidae</taxon>
        <taxon>Myotis</taxon>
    </lineage>
</organism>
<proteinExistence type="predicted"/>
<protein>
    <submittedName>
        <fullName evidence="1">Uncharacterized protein</fullName>
    </submittedName>
</protein>